<feature type="transmembrane region" description="Helical" evidence="10">
    <location>
        <begin position="341"/>
        <end position="364"/>
    </location>
</feature>
<feature type="transmembrane region" description="Helical" evidence="10">
    <location>
        <begin position="471"/>
        <end position="491"/>
    </location>
</feature>
<dbReference type="GO" id="GO:0016020">
    <property type="term" value="C:membrane"/>
    <property type="evidence" value="ECO:0007669"/>
    <property type="project" value="UniProtKB-SubCell"/>
</dbReference>
<dbReference type="PANTHER" id="PTHR22601">
    <property type="entry name" value="ISP4 LIKE PROTEIN"/>
    <property type="match status" value="1"/>
</dbReference>
<dbReference type="NCBIfam" id="TIGR00727">
    <property type="entry name" value="ISP4_OPT"/>
    <property type="match status" value="1"/>
</dbReference>
<evidence type="ECO:0000256" key="9">
    <source>
        <dbReference type="SAM" id="MobiDB-lite"/>
    </source>
</evidence>
<dbReference type="GO" id="GO:0015031">
    <property type="term" value="P:protein transport"/>
    <property type="evidence" value="ECO:0007669"/>
    <property type="project" value="UniProtKB-KW"/>
</dbReference>
<keyword evidence="12" id="KW-1185">Reference proteome</keyword>
<dbReference type="InterPro" id="IPR004813">
    <property type="entry name" value="OPT"/>
</dbReference>
<feature type="transmembrane region" description="Helical" evidence="10">
    <location>
        <begin position="648"/>
        <end position="668"/>
    </location>
</feature>
<evidence type="ECO:0000256" key="8">
    <source>
        <dbReference type="ARBA" id="ARBA00023136"/>
    </source>
</evidence>
<evidence type="ECO:0000313" key="12">
    <source>
        <dbReference type="Proteomes" id="UP000242525"/>
    </source>
</evidence>
<keyword evidence="3" id="KW-0813">Transport</keyword>
<evidence type="ECO:0000256" key="10">
    <source>
        <dbReference type="SAM" id="Phobius"/>
    </source>
</evidence>
<evidence type="ECO:0000256" key="7">
    <source>
        <dbReference type="ARBA" id="ARBA00022989"/>
    </source>
</evidence>
<gene>
    <name evidence="11" type="ORF">BN980_GECA02s04630g</name>
</gene>
<comment type="caution">
    <text evidence="11">The sequence shown here is derived from an EMBL/GenBank/DDBJ whole genome shotgun (WGS) entry which is preliminary data.</text>
</comment>
<feature type="transmembrane region" description="Helical" evidence="10">
    <location>
        <begin position="89"/>
        <end position="107"/>
    </location>
</feature>
<comment type="similarity">
    <text evidence="2">Belongs to the oligopeptide OPT transporter family.</text>
</comment>
<dbReference type="EMBL" id="CCBN010000002">
    <property type="protein sequence ID" value="CDO52020.1"/>
    <property type="molecule type" value="Genomic_DNA"/>
</dbReference>
<feature type="transmembrane region" description="Helical" evidence="10">
    <location>
        <begin position="726"/>
        <end position="751"/>
    </location>
</feature>
<keyword evidence="8 10" id="KW-0472">Membrane</keyword>
<keyword evidence="5" id="KW-0571">Peptide transport</keyword>
<feature type="transmembrane region" description="Helical" evidence="10">
    <location>
        <begin position="529"/>
        <end position="555"/>
    </location>
</feature>
<reference evidence="11" key="1">
    <citation type="submission" date="2014-03" db="EMBL/GenBank/DDBJ databases">
        <authorList>
            <person name="Casaregola S."/>
        </authorList>
    </citation>
    <scope>NUCLEOTIDE SEQUENCE [LARGE SCALE GENOMIC DNA]</scope>
    <source>
        <strain evidence="11">CLIB 918</strain>
    </source>
</reference>
<protein>
    <submittedName>
        <fullName evidence="11">Similar to Saccharomyces cerevisiae YJL212C OPT1 Proton-coupled oligopeptide transporter of the plasma membrane</fullName>
    </submittedName>
</protein>
<dbReference type="OrthoDB" id="9986677at2759"/>
<feature type="region of interest" description="Disordered" evidence="9">
    <location>
        <begin position="1"/>
        <end position="23"/>
    </location>
</feature>
<dbReference type="NCBIfam" id="TIGR00728">
    <property type="entry name" value="OPT_sfam"/>
    <property type="match status" value="1"/>
</dbReference>
<evidence type="ECO:0000256" key="2">
    <source>
        <dbReference type="ARBA" id="ARBA00008807"/>
    </source>
</evidence>
<dbReference type="Proteomes" id="UP000242525">
    <property type="component" value="Unassembled WGS sequence"/>
</dbReference>
<feature type="transmembrane region" description="Helical" evidence="10">
    <location>
        <begin position="418"/>
        <end position="438"/>
    </location>
</feature>
<feature type="transmembrane region" description="Helical" evidence="10">
    <location>
        <begin position="697"/>
        <end position="714"/>
    </location>
</feature>
<keyword evidence="7 10" id="KW-1133">Transmembrane helix</keyword>
<dbReference type="Pfam" id="PF03169">
    <property type="entry name" value="OPT"/>
    <property type="match status" value="1"/>
</dbReference>
<keyword evidence="4 10" id="KW-0812">Transmembrane</keyword>
<evidence type="ECO:0000256" key="4">
    <source>
        <dbReference type="ARBA" id="ARBA00022692"/>
    </source>
</evidence>
<feature type="transmembrane region" description="Helical" evidence="10">
    <location>
        <begin position="575"/>
        <end position="598"/>
    </location>
</feature>
<evidence type="ECO:0000256" key="5">
    <source>
        <dbReference type="ARBA" id="ARBA00022856"/>
    </source>
</evidence>
<proteinExistence type="inferred from homology"/>
<keyword evidence="6" id="KW-0653">Protein transport</keyword>
<accession>A0A0J9X5H6</accession>
<evidence type="ECO:0000256" key="6">
    <source>
        <dbReference type="ARBA" id="ARBA00022927"/>
    </source>
</evidence>
<comment type="subcellular location">
    <subcellularLocation>
        <location evidence="1">Membrane</location>
        <topology evidence="1">Multi-pass membrane protein</topology>
    </subcellularLocation>
</comment>
<dbReference type="InterPro" id="IPR004648">
    <property type="entry name" value="Oligpept_transpt"/>
</dbReference>
<feature type="transmembrane region" description="Helical" evidence="10">
    <location>
        <begin position="113"/>
        <end position="135"/>
    </location>
</feature>
<organism evidence="11 12">
    <name type="scientific">Geotrichum candidum</name>
    <name type="common">Oospora lactis</name>
    <name type="synonym">Dipodascus geotrichum</name>
    <dbReference type="NCBI Taxonomy" id="1173061"/>
    <lineage>
        <taxon>Eukaryota</taxon>
        <taxon>Fungi</taxon>
        <taxon>Dikarya</taxon>
        <taxon>Ascomycota</taxon>
        <taxon>Saccharomycotina</taxon>
        <taxon>Dipodascomycetes</taxon>
        <taxon>Dipodascales</taxon>
        <taxon>Dipodascaceae</taxon>
        <taxon>Geotrichum</taxon>
    </lineage>
</organism>
<feature type="transmembrane region" description="Helical" evidence="10">
    <location>
        <begin position="497"/>
        <end position="517"/>
    </location>
</feature>
<feature type="transmembrane region" description="Helical" evidence="10">
    <location>
        <begin position="270"/>
        <end position="300"/>
    </location>
</feature>
<sequence>MSFFSRNRGKPESNIDVSPQISDPELKSDINEKKFGTATVTTESVGQFNDEEPIYDSDGNIIENSIYPEVRAAVPIKDDPTIQINHWRTWFLTTVFVIIFAGVNQFFSLRYPSMTIGFIVAQLVSYPVGTSFALLPNYQPLRQKNASEQEHNLSWRSWFDLNPGPYSVKEHALLTICVSLTSSSAYAMNILIAQTNFYNQEYSVGYEILLVITSQMLGYGAAGLTRRWVIYPAAMIWPETLISTSLFTTIHGDKNTNIANGWTISRYRFFFIVLGASFAWYWFPGFIFTGLSYFSFICWIKPNNRVLNGLFGYRSGLGMIPITFDWTQVTQVGANPLATPFWVTANLFGSVVLFFWIIVPILYYKNVWYSKYLPLLSSSTFDNQAKSYNATRVLGSDLLFNEEAYKAYSPLLIPFSYIMSYALNFAAVTAVFVHCALYHGKDIIAKIKDASHGGEDVHRKLMRNYKEVPSWWYMVLFIIVFVLAIVVIHVYDTQLPIWGLIVSIIISLANFLPQGLLEAITNQHVGLNIITELIAGYLFPGKPIANLMVKLYGFIPMRQGLDFSRDLKLAQYMKVPPVLLFSMQIYSTIFAALVNVGVQRWMRFNIEDICSPNQANGFICANGRTIYNASIIWGAVGPRKMFSPGQMYHAILWFFLIGALVPFITYVLHRKFPRKWFGKLNAPVFFTGPGNIPPATGVNYASYAVAGFIFNYLIKKRWRPWWTKYNFVLSAGLDSGVAIATVIIFLCVTYPGGKLVWWGNTVWKNTLDAKSAGYYTLAKGETFGPTTWD</sequence>
<dbReference type="AlphaFoldDB" id="A0A0J9X5H6"/>
<evidence type="ECO:0000256" key="3">
    <source>
        <dbReference type="ARBA" id="ARBA00022448"/>
    </source>
</evidence>
<evidence type="ECO:0000256" key="1">
    <source>
        <dbReference type="ARBA" id="ARBA00004141"/>
    </source>
</evidence>
<dbReference type="GO" id="GO:0035673">
    <property type="term" value="F:oligopeptide transmembrane transporter activity"/>
    <property type="evidence" value="ECO:0007669"/>
    <property type="project" value="InterPro"/>
</dbReference>
<evidence type="ECO:0000313" key="11">
    <source>
        <dbReference type="EMBL" id="CDO52020.1"/>
    </source>
</evidence>
<feature type="transmembrane region" description="Helical" evidence="10">
    <location>
        <begin position="229"/>
        <end position="250"/>
    </location>
</feature>
<name>A0A0J9X5H6_GEOCN</name>